<proteinExistence type="predicted"/>
<accession>A0A7R9ACG6</accession>
<sequence length="314" mass="34598">MLAYILYSKLDITPSSSYPHGTFVGWFETRGIERCPRLRDLYNNMRDMIQADLVDLSVIPVLIKLIQLLVLAIEVTWQERLGVVSFNSYPKNNMGSRDCQSLNGDHLLIITQDEGLLGRKNGSKKVPIPQDKLCAKSGHWTLSQDSPIYSWRDFRSAFKNIPAVRATDEPGEVPDGPGFPYEKYCNHGRSIISHSRGLGSGPHLPGSGLEYKGQTEKPSGTSGKSSGIKSGFNELDQHRNDNKKINGNLQLGISSSGSANPTDTLVQHTVIPPTGVPSGRVSSVSGAICFPEHVEFFFIQPVPLIFIQVFYLSP</sequence>
<gene>
    <name evidence="2" type="ORF">DSTB1V02_LOCUS11245</name>
</gene>
<name>A0A7R9ACG6_9CRUS</name>
<feature type="region of interest" description="Disordered" evidence="1">
    <location>
        <begin position="195"/>
        <end position="241"/>
    </location>
</feature>
<dbReference type="AlphaFoldDB" id="A0A7R9ACG6"/>
<feature type="non-terminal residue" evidence="2">
    <location>
        <position position="1"/>
    </location>
</feature>
<organism evidence="2">
    <name type="scientific">Darwinula stevensoni</name>
    <dbReference type="NCBI Taxonomy" id="69355"/>
    <lineage>
        <taxon>Eukaryota</taxon>
        <taxon>Metazoa</taxon>
        <taxon>Ecdysozoa</taxon>
        <taxon>Arthropoda</taxon>
        <taxon>Crustacea</taxon>
        <taxon>Oligostraca</taxon>
        <taxon>Ostracoda</taxon>
        <taxon>Podocopa</taxon>
        <taxon>Podocopida</taxon>
        <taxon>Darwinulocopina</taxon>
        <taxon>Darwinuloidea</taxon>
        <taxon>Darwinulidae</taxon>
        <taxon>Darwinula</taxon>
    </lineage>
</organism>
<dbReference type="Proteomes" id="UP000677054">
    <property type="component" value="Unassembled WGS sequence"/>
</dbReference>
<feature type="compositionally biased region" description="Low complexity" evidence="1">
    <location>
        <begin position="217"/>
        <end position="231"/>
    </location>
</feature>
<reference evidence="2" key="1">
    <citation type="submission" date="2020-11" db="EMBL/GenBank/DDBJ databases">
        <authorList>
            <person name="Tran Van P."/>
        </authorList>
    </citation>
    <scope>NUCLEOTIDE SEQUENCE</scope>
</reference>
<evidence type="ECO:0000313" key="3">
    <source>
        <dbReference type="Proteomes" id="UP000677054"/>
    </source>
</evidence>
<evidence type="ECO:0000313" key="2">
    <source>
        <dbReference type="EMBL" id="CAD7251479.1"/>
    </source>
</evidence>
<keyword evidence="3" id="KW-1185">Reference proteome</keyword>
<dbReference type="EMBL" id="LR903095">
    <property type="protein sequence ID" value="CAD7251479.1"/>
    <property type="molecule type" value="Genomic_DNA"/>
</dbReference>
<dbReference type="EMBL" id="CAJPEV010003578">
    <property type="protein sequence ID" value="CAG0900065.1"/>
    <property type="molecule type" value="Genomic_DNA"/>
</dbReference>
<protein>
    <submittedName>
        <fullName evidence="2">Uncharacterized protein</fullName>
    </submittedName>
</protein>
<evidence type="ECO:0000256" key="1">
    <source>
        <dbReference type="SAM" id="MobiDB-lite"/>
    </source>
</evidence>